<dbReference type="Proteomes" id="UP000318946">
    <property type="component" value="Chromosome"/>
</dbReference>
<reference evidence="3" key="1">
    <citation type="submission" date="2019-06" db="EMBL/GenBank/DDBJ databases">
        <title>Alistipes onderdonkii subsp. vulgaris subsp. nov., Alistipes dispar sp. nov. and Alistipes communis sp. nov., isolated from human faeces, and creation of Alistipes onderdonkii subsp. onderdonkii subsp. nov.</title>
        <authorList>
            <person name="Sakamoto M."/>
            <person name="Ikeyama N."/>
            <person name="Ogata Y."/>
            <person name="Suda W."/>
            <person name="Iino T."/>
            <person name="Hattori M."/>
            <person name="Ohkuma M."/>
        </authorList>
    </citation>
    <scope>NUCLEOTIDE SEQUENCE [LARGE SCALE GENOMIC DNA]</scope>
    <source>
        <strain evidence="3">5CBH24</strain>
    </source>
</reference>
<dbReference type="GeneID" id="78341223"/>
<protein>
    <submittedName>
        <fullName evidence="2">Uncharacterized protein</fullName>
    </submittedName>
</protein>
<dbReference type="OrthoDB" id="3968810at2"/>
<accession>A0A4Y1WQY2</accession>
<evidence type="ECO:0000256" key="1">
    <source>
        <dbReference type="SAM" id="SignalP"/>
    </source>
</evidence>
<dbReference type="RefSeq" id="WP_141412105.1">
    <property type="nucleotide sequence ID" value="NZ_AP019735.1"/>
</dbReference>
<name>A0A4Y1WQY2_9BACT</name>
<dbReference type="KEGG" id="acou:A5CBH24_05100"/>
<organism evidence="2 3">
    <name type="scientific">Alistipes communis</name>
    <dbReference type="NCBI Taxonomy" id="2585118"/>
    <lineage>
        <taxon>Bacteria</taxon>
        <taxon>Pseudomonadati</taxon>
        <taxon>Bacteroidota</taxon>
        <taxon>Bacteroidia</taxon>
        <taxon>Bacteroidales</taxon>
        <taxon>Rikenellaceae</taxon>
        <taxon>Alistipes</taxon>
    </lineage>
</organism>
<dbReference type="AlphaFoldDB" id="A0A4Y1WQY2"/>
<keyword evidence="3" id="KW-1185">Reference proteome</keyword>
<feature type="signal peptide" evidence="1">
    <location>
        <begin position="1"/>
        <end position="19"/>
    </location>
</feature>
<gene>
    <name evidence="2" type="ORF">A5CBH24_05100</name>
</gene>
<keyword evidence="1" id="KW-0732">Signal</keyword>
<evidence type="ECO:0000313" key="2">
    <source>
        <dbReference type="EMBL" id="BBL03197.1"/>
    </source>
</evidence>
<sequence>MKRLLLLLCLSAAVRPAAAQTAVSGFVRSLPERLARPLDDTLVVLRDLELLAPRRVMQSFDVVSDSTIYISQLGAFENHVPGRTRSHEVYVFEVRPGCDTMPRMTLRYFGHGANIAVEECGGTRYVWIDSNATRVGGEYWQSCTVSRIPFRAGTCCDHDGGETFYFDDGCFNLLPAVDRAHDLLSISYRKADGTHGFRHFRLSEALELPDTVLRVVRTWGGERSGECERTEERAIRCRDLRRLIPVGGFLMPHGEDTARDFCSYPFQGFDVDGRCCYLFEGAGNGNKPANGPSDARITVTTLDGGIVHWRLPVGAYSDLEGLRVLGLTDTGYAEAEGIKRKGDRLWLGVATRRSADAVRRANLLRY</sequence>
<proteinExistence type="predicted"/>
<feature type="chain" id="PRO_5021264973" evidence="1">
    <location>
        <begin position="20"/>
        <end position="366"/>
    </location>
</feature>
<dbReference type="EMBL" id="AP019735">
    <property type="protein sequence ID" value="BBL03197.1"/>
    <property type="molecule type" value="Genomic_DNA"/>
</dbReference>
<evidence type="ECO:0000313" key="3">
    <source>
        <dbReference type="Proteomes" id="UP000318946"/>
    </source>
</evidence>